<feature type="transmembrane region" description="Helical" evidence="1">
    <location>
        <begin position="97"/>
        <end position="122"/>
    </location>
</feature>
<feature type="transmembrane region" description="Helical" evidence="1">
    <location>
        <begin position="393"/>
        <end position="411"/>
    </location>
</feature>
<dbReference type="Pfam" id="PF02667">
    <property type="entry name" value="SCFA_trans"/>
    <property type="match status" value="1"/>
</dbReference>
<feature type="transmembrane region" description="Helical" evidence="1">
    <location>
        <begin position="237"/>
        <end position="256"/>
    </location>
</feature>
<feature type="transmembrane region" description="Helical" evidence="1">
    <location>
        <begin position="142"/>
        <end position="170"/>
    </location>
</feature>
<dbReference type="OrthoDB" id="9342495at2"/>
<keyword evidence="1" id="KW-0472">Membrane</keyword>
<dbReference type="PANTHER" id="PTHR41983">
    <property type="entry name" value="SHORT-CHAIN FATTY ACID TRANSPORTER-RELATED"/>
    <property type="match status" value="1"/>
</dbReference>
<feature type="transmembrane region" description="Helical" evidence="1">
    <location>
        <begin position="475"/>
        <end position="498"/>
    </location>
</feature>
<feature type="transmembrane region" description="Helical" evidence="1">
    <location>
        <begin position="363"/>
        <end position="387"/>
    </location>
</feature>
<dbReference type="EMBL" id="QRGA01000013">
    <property type="protein sequence ID" value="RDU96778.1"/>
    <property type="molecule type" value="Genomic_DNA"/>
</dbReference>
<dbReference type="InterPro" id="IPR006160">
    <property type="entry name" value="SCFA_transpt_AtoE"/>
</dbReference>
<dbReference type="Proteomes" id="UP000256838">
    <property type="component" value="Unassembled WGS sequence"/>
</dbReference>
<feature type="transmembrane region" description="Helical" evidence="1">
    <location>
        <begin position="298"/>
        <end position="316"/>
    </location>
</feature>
<keyword evidence="1" id="KW-1133">Transmembrane helix</keyword>
<evidence type="ECO:0000313" key="2">
    <source>
        <dbReference type="EMBL" id="RDU96778.1"/>
    </source>
</evidence>
<protein>
    <submittedName>
        <fullName evidence="2">Short-chain fatty acid transporter</fullName>
    </submittedName>
</protein>
<evidence type="ECO:0000313" key="3">
    <source>
        <dbReference type="Proteomes" id="UP000256838"/>
    </source>
</evidence>
<proteinExistence type="predicted"/>
<sequence>MLRVVANRGLPTTKTDLWSRRQIVETHDTSSLAVPAHDAPSSDDKSLLQRAVSSCVYVFERVMPDPFVIVILLTVVVALCALAFAPKGTPEVILSGWYKGIFGIFTFAFQMVLVLVTGYALASAPVIKAALRSISRLAVGPSSAVVLVFVVGAIATFLNWGFGLVVGAMLSKQVARQVRVDFAWLVAAAYSSWVLWAFTGMSSSIALSIASPGNPLNIVEQHTHAIVPLAHTVFSTWNLLAGVAAMILIPVVFVLMRPADKDVMAADADLLAAEDVAVDTAGDARSHTFAGALERSHLCALVFVVAGVAYLATQWLRHGVSLDINTVIFIFLLAGLCLHGTSRRYVRAVTEAAKVTGPMLLQYPFYGGIMGIMGATGLAQVIAHAYIHVASGATLPFLSYLASGAITLFIPSGGGHWAVQGPFTIPAAMNLGASLPGTSMAIAAGEMAGSLLQPFWAIPVVAIAGVGVQRVLGFTLVIFLTAGSFLGLVYLLIVPTFAGL</sequence>
<name>A0A3D8JUM6_9BURK</name>
<evidence type="ECO:0000256" key="1">
    <source>
        <dbReference type="SAM" id="Phobius"/>
    </source>
</evidence>
<comment type="caution">
    <text evidence="2">The sequence shown here is derived from an EMBL/GenBank/DDBJ whole genome shotgun (WGS) entry which is preliminary data.</text>
</comment>
<feature type="transmembrane region" description="Helical" evidence="1">
    <location>
        <begin position="67"/>
        <end position="85"/>
    </location>
</feature>
<feature type="transmembrane region" description="Helical" evidence="1">
    <location>
        <begin position="322"/>
        <end position="342"/>
    </location>
</feature>
<dbReference type="PANTHER" id="PTHR41983:SF2">
    <property type="entry name" value="SHORT-CHAIN FATTY ACID TRANSPORTER-RELATED"/>
    <property type="match status" value="1"/>
</dbReference>
<gene>
    <name evidence="2" type="ORF">DWV00_21905</name>
</gene>
<keyword evidence="3" id="KW-1185">Reference proteome</keyword>
<dbReference type="GO" id="GO:0005886">
    <property type="term" value="C:plasma membrane"/>
    <property type="evidence" value="ECO:0007669"/>
    <property type="project" value="TreeGrafter"/>
</dbReference>
<dbReference type="AlphaFoldDB" id="A0A3D8JUM6"/>
<reference evidence="2 3" key="1">
    <citation type="submission" date="2018-08" db="EMBL/GenBank/DDBJ databases">
        <title>Paraburkholderia sp. DHOM06 isolated from forest soil.</title>
        <authorList>
            <person name="Gao Z.-H."/>
            <person name="Qiu L.-H."/>
        </authorList>
    </citation>
    <scope>NUCLEOTIDE SEQUENCE [LARGE SCALE GENOMIC DNA]</scope>
    <source>
        <strain evidence="2 3">DHOM06</strain>
    </source>
</reference>
<organism evidence="2 3">
    <name type="scientific">Trinickia dinghuensis</name>
    <dbReference type="NCBI Taxonomy" id="2291023"/>
    <lineage>
        <taxon>Bacteria</taxon>
        <taxon>Pseudomonadati</taxon>
        <taxon>Pseudomonadota</taxon>
        <taxon>Betaproteobacteria</taxon>
        <taxon>Burkholderiales</taxon>
        <taxon>Burkholderiaceae</taxon>
        <taxon>Trinickia</taxon>
    </lineage>
</organism>
<accession>A0A3D8JUM6</accession>
<keyword evidence="1" id="KW-0812">Transmembrane</keyword>